<dbReference type="RefSeq" id="WP_074538703.1">
    <property type="nucleotide sequence ID" value="NZ_FNBD01000007.1"/>
</dbReference>
<dbReference type="GO" id="GO:0004519">
    <property type="term" value="F:endonuclease activity"/>
    <property type="evidence" value="ECO:0007669"/>
    <property type="project" value="InterPro"/>
</dbReference>
<dbReference type="Pfam" id="PF14436">
    <property type="entry name" value="EndoU_bacteria"/>
    <property type="match status" value="1"/>
</dbReference>
<dbReference type="AlphaFoldDB" id="A0A1G7IFD4"/>
<accession>A0A1G7IFD4</accession>
<protein>
    <submittedName>
        <fullName evidence="2">EndoU nuclease</fullName>
    </submittedName>
</protein>
<evidence type="ECO:0000259" key="1">
    <source>
        <dbReference type="Pfam" id="PF14436"/>
    </source>
</evidence>
<gene>
    <name evidence="2" type="ORF">SAMN04487992_107206</name>
</gene>
<dbReference type="InterPro" id="IPR029501">
    <property type="entry name" value="EndoU_bac"/>
</dbReference>
<sequence>MEFQYYIHEDTFSTNKQGLKVGTTISKVPTIYQIKYSEDKDDGPFKDIPSLRKESKIFQQLLITNPKRAQQICLEKNIHEVKNFIITDENKSVSPDFIELLEHCSKGKIKNGLITGIHFYDKEVVKIKKILKKNKFGVFEAKIEYYDSEMNRWTRKEKPSTFFPSTWTYNQLFHECLFAVKNKNKKFGTLNVYRSKMESGIKVEIIIKNGLLKSIYPLI</sequence>
<evidence type="ECO:0000313" key="2">
    <source>
        <dbReference type="EMBL" id="SDF11224.1"/>
    </source>
</evidence>
<dbReference type="EMBL" id="FNBD01000007">
    <property type="protein sequence ID" value="SDF11224.1"/>
    <property type="molecule type" value="Genomic_DNA"/>
</dbReference>
<feature type="domain" description="Bacterial EndoU nuclease" evidence="1">
    <location>
        <begin position="101"/>
        <end position="218"/>
    </location>
</feature>
<evidence type="ECO:0000313" key="3">
    <source>
        <dbReference type="Proteomes" id="UP000182114"/>
    </source>
</evidence>
<name>A0A1G7IFD4_9FLAO</name>
<proteinExistence type="predicted"/>
<organism evidence="2 3">
    <name type="scientific">Cellulophaga baltica</name>
    <dbReference type="NCBI Taxonomy" id="76594"/>
    <lineage>
        <taxon>Bacteria</taxon>
        <taxon>Pseudomonadati</taxon>
        <taxon>Bacteroidota</taxon>
        <taxon>Flavobacteriia</taxon>
        <taxon>Flavobacteriales</taxon>
        <taxon>Flavobacteriaceae</taxon>
        <taxon>Cellulophaga</taxon>
    </lineage>
</organism>
<keyword evidence="3" id="KW-1185">Reference proteome</keyword>
<reference evidence="3" key="1">
    <citation type="submission" date="2016-10" db="EMBL/GenBank/DDBJ databases">
        <authorList>
            <person name="Varghese N."/>
            <person name="Submissions S."/>
        </authorList>
    </citation>
    <scope>NUCLEOTIDE SEQUENCE [LARGE SCALE GENOMIC DNA]</scope>
    <source>
        <strain evidence="3">DSM 24729</strain>
    </source>
</reference>
<dbReference type="Proteomes" id="UP000182114">
    <property type="component" value="Unassembled WGS sequence"/>
</dbReference>